<dbReference type="EMBL" id="CP015217">
    <property type="protein sequence ID" value="AOP35077.1"/>
    <property type="molecule type" value="Genomic_DNA"/>
</dbReference>
<reference evidence="1 2" key="1">
    <citation type="submission" date="2016-04" db="EMBL/GenBank/DDBJ databases">
        <title>Complete genome seqeunce of Leptospira alstonii serovar Room22.</title>
        <authorList>
            <person name="Nally J.E."/>
            <person name="Bayles D.O."/>
            <person name="Hurley D."/>
            <person name="Fanning S."/>
            <person name="McMahon B.J."/>
            <person name="Arent Z."/>
        </authorList>
    </citation>
    <scope>NUCLEOTIDE SEQUENCE [LARGE SCALE GENOMIC DNA]</scope>
    <source>
        <strain evidence="1 2">GWTS #1</strain>
    </source>
</reference>
<keyword evidence="2" id="KW-1185">Reference proteome</keyword>
<sequence length="100" mass="12018">MNDFFFKDLRTIFKFLRLKKNLVLFRQNGLIEKYLQPDFKSVRDRISKRIPQISQTDSEVGIPLTDKRIKPQTQGKISSKEKRIYVPFFILRIPKEIINF</sequence>
<dbReference type="KEGG" id="laj:A0128_15250"/>
<evidence type="ECO:0000313" key="1">
    <source>
        <dbReference type="EMBL" id="AOP35077.1"/>
    </source>
</evidence>
<evidence type="ECO:0000313" key="2">
    <source>
        <dbReference type="Proteomes" id="UP000094197"/>
    </source>
</evidence>
<protein>
    <submittedName>
        <fullName evidence="1">Uncharacterized protein</fullName>
    </submittedName>
</protein>
<accession>A0A1D7UZS3</accession>
<organism evidence="1 2">
    <name type="scientific">Leptospira tipperaryensis</name>
    <dbReference type="NCBI Taxonomy" id="2564040"/>
    <lineage>
        <taxon>Bacteria</taxon>
        <taxon>Pseudomonadati</taxon>
        <taxon>Spirochaetota</taxon>
        <taxon>Spirochaetia</taxon>
        <taxon>Leptospirales</taxon>
        <taxon>Leptospiraceae</taxon>
        <taxon>Leptospira</taxon>
    </lineage>
</organism>
<name>A0A1D7UZS3_9LEPT</name>
<gene>
    <name evidence="1" type="ORF">A0128_15250</name>
</gene>
<dbReference type="Proteomes" id="UP000094197">
    <property type="component" value="Chromosome 1"/>
</dbReference>
<dbReference type="AlphaFoldDB" id="A0A1D7UZS3"/>
<proteinExistence type="predicted"/>